<dbReference type="AlphaFoldDB" id="A0A6J6CU02"/>
<dbReference type="Pfam" id="PF03717">
    <property type="entry name" value="PBP_dimer"/>
    <property type="match status" value="1"/>
</dbReference>
<dbReference type="SUPFAM" id="SSF56601">
    <property type="entry name" value="beta-lactamase/transpeptidase-like"/>
    <property type="match status" value="1"/>
</dbReference>
<dbReference type="EMBL" id="CAEZTH010000001">
    <property type="protein sequence ID" value="CAB4554942.1"/>
    <property type="molecule type" value="Genomic_DNA"/>
</dbReference>
<feature type="domain" description="Penicillin-binding protein dimerisation" evidence="4">
    <location>
        <begin position="55"/>
        <end position="211"/>
    </location>
</feature>
<dbReference type="Gene3D" id="3.30.450.330">
    <property type="match status" value="1"/>
</dbReference>
<protein>
    <submittedName>
        <fullName evidence="5">Unannotated protein</fullName>
    </submittedName>
</protein>
<evidence type="ECO:0000256" key="1">
    <source>
        <dbReference type="ARBA" id="ARBA00004370"/>
    </source>
</evidence>
<evidence type="ECO:0000256" key="2">
    <source>
        <dbReference type="ARBA" id="ARBA00023136"/>
    </source>
</evidence>
<evidence type="ECO:0000313" key="5">
    <source>
        <dbReference type="EMBL" id="CAB4554942.1"/>
    </source>
</evidence>
<accession>A0A6J6CU02</accession>
<dbReference type="InterPro" id="IPR012338">
    <property type="entry name" value="Beta-lactam/transpept-like"/>
</dbReference>
<dbReference type="InterPro" id="IPR036138">
    <property type="entry name" value="PBP_dimer_sf"/>
</dbReference>
<gene>
    <name evidence="5" type="ORF">UFOPK1639_00015</name>
</gene>
<dbReference type="InterPro" id="IPR001460">
    <property type="entry name" value="PCN-bd_Tpept"/>
</dbReference>
<dbReference type="InterPro" id="IPR050515">
    <property type="entry name" value="Beta-lactam/transpept"/>
</dbReference>
<dbReference type="PANTHER" id="PTHR30627">
    <property type="entry name" value="PEPTIDOGLYCAN D,D-TRANSPEPTIDASE"/>
    <property type="match status" value="1"/>
</dbReference>
<proteinExistence type="predicted"/>
<name>A0A6J6CU02_9ZZZZ</name>
<dbReference type="PANTHER" id="PTHR30627:SF1">
    <property type="entry name" value="PEPTIDOGLYCAN D,D-TRANSPEPTIDASE FTSI"/>
    <property type="match status" value="1"/>
</dbReference>
<comment type="subcellular location">
    <subcellularLocation>
        <location evidence="1">Membrane</location>
    </subcellularLocation>
</comment>
<evidence type="ECO:0000259" key="4">
    <source>
        <dbReference type="Pfam" id="PF03717"/>
    </source>
</evidence>
<dbReference type="GO" id="GO:0008658">
    <property type="term" value="F:penicillin binding"/>
    <property type="evidence" value="ECO:0007669"/>
    <property type="project" value="InterPro"/>
</dbReference>
<evidence type="ECO:0000259" key="3">
    <source>
        <dbReference type="Pfam" id="PF00905"/>
    </source>
</evidence>
<feature type="domain" description="Penicillin-binding protein transpeptidase" evidence="3">
    <location>
        <begin position="258"/>
        <end position="556"/>
    </location>
</feature>
<dbReference type="GO" id="GO:0005886">
    <property type="term" value="C:plasma membrane"/>
    <property type="evidence" value="ECO:0007669"/>
    <property type="project" value="TreeGrafter"/>
</dbReference>
<dbReference type="InterPro" id="IPR005311">
    <property type="entry name" value="PBP_dimer"/>
</dbReference>
<sequence length="586" mass="62845">MIPAGQTNISRRMRVFLSISAILVLVFSVRLIDFQIVRAEQISQLSYEKRAVARTIPAIRGDIVDANGTILATTVYRYDINAAPAMVGPVERVIDGATQVTSVEQVATELARILQEDVASLLPKLTGTSSYVNLKKRVDADTQRQIVELGIPWIFSDAFQNRLYPNGAVAGNLIGFVGTDGKALAGIERQFNACLAGVDGQERFETGVDGIRIPASAVVTQEVKPGRDVVLTIDASLQYQAQQILASEVERLDADWASAVVIEVKTGRIVLAAEAPSVDPNDPGKSPPEERGARVFQFAYEPGSTMKSLTAATAIDLGFANMGTRVSAPDSIRIFDSTIIDSFSHDTMKLTLAGVLRYSSNVGTIMIAQDIPASSRYDYMLRFGLGKATEVGFEGETSGVLNDYRDWDGVTNVTTLFGQGLSASSVQMTSAYQALANSGVRLNPVLVAGCRDENGEMTSIPKSTATQVVSAQTARDVVLMLEEVVEDGAIGRATSVPGYRSAGKTGTAEIPEGSGYGDYFATSFLGMAPSEDPQYAIGVMVYKPKQIYTNSQAAVTSYQKILSQVLLTNRIAPSTSVSPDIPTEWK</sequence>
<dbReference type="Gene3D" id="3.90.1310.10">
    <property type="entry name" value="Penicillin-binding protein 2a (Domain 2)"/>
    <property type="match status" value="1"/>
</dbReference>
<keyword evidence="2" id="KW-0472">Membrane</keyword>
<dbReference type="GO" id="GO:0071555">
    <property type="term" value="P:cell wall organization"/>
    <property type="evidence" value="ECO:0007669"/>
    <property type="project" value="TreeGrafter"/>
</dbReference>
<dbReference type="Gene3D" id="3.40.710.10">
    <property type="entry name" value="DD-peptidase/beta-lactamase superfamily"/>
    <property type="match status" value="1"/>
</dbReference>
<dbReference type="Pfam" id="PF00905">
    <property type="entry name" value="Transpeptidase"/>
    <property type="match status" value="1"/>
</dbReference>
<reference evidence="5" key="1">
    <citation type="submission" date="2020-05" db="EMBL/GenBank/DDBJ databases">
        <authorList>
            <person name="Chiriac C."/>
            <person name="Salcher M."/>
            <person name="Ghai R."/>
            <person name="Kavagutti S V."/>
        </authorList>
    </citation>
    <scope>NUCLEOTIDE SEQUENCE</scope>
</reference>
<dbReference type="SUPFAM" id="SSF56519">
    <property type="entry name" value="Penicillin binding protein dimerisation domain"/>
    <property type="match status" value="1"/>
</dbReference>
<organism evidence="5">
    <name type="scientific">freshwater metagenome</name>
    <dbReference type="NCBI Taxonomy" id="449393"/>
    <lineage>
        <taxon>unclassified sequences</taxon>
        <taxon>metagenomes</taxon>
        <taxon>ecological metagenomes</taxon>
    </lineage>
</organism>